<sequence>MDRSYELTPPSPSDEDSDDGFGEVNGQPSTTPQPLRLISSRVRSQNRFFIVAITLMVIAVATYGVTTIYFADETDSLEAYNTETGLLGDDSSHPIVVEDKYSLDGKVDDKYKDLIDKHGKPTSTIDAIESKVNLTQNAQQAAAARWNRTHPGEPMPTPCERIVLRHKNWIHRNISKKDGVKYDIVEQLPHDAGAFTQGVTYYEGKLYESTGLYGESTVRILDAATAKVEKTVAMDEAFFGEGMAFHNGLLYQITWKEKQGFVYNATDLSLVKSFVYTTTKQEGWGITHYGCKDEFIVTDGSNYLHFWDDTTLKQKRKIPVKRLSGRSATKLNEIELWRGRVLANVWFEDVILVIDPETGKVEKEYDFSNLWPRAERKKAKANVLNGISVSEEEDTLYVTGKLWDRIFKIKLR</sequence>
<dbReference type="InterPro" id="IPR011044">
    <property type="entry name" value="Quino_amine_DH_bsu"/>
</dbReference>
<organism evidence="3">
    <name type="scientific">Craspedostauros australis</name>
    <dbReference type="NCBI Taxonomy" id="1486917"/>
    <lineage>
        <taxon>Eukaryota</taxon>
        <taxon>Sar</taxon>
        <taxon>Stramenopiles</taxon>
        <taxon>Ochrophyta</taxon>
        <taxon>Bacillariophyta</taxon>
        <taxon>Bacillariophyceae</taxon>
        <taxon>Bacillariophycidae</taxon>
        <taxon>Naviculales</taxon>
        <taxon>Naviculaceae</taxon>
        <taxon>Craspedostauros</taxon>
    </lineage>
</organism>
<dbReference type="Gene3D" id="2.130.10.10">
    <property type="entry name" value="YVTN repeat-like/Quinoprotein amine dehydrogenase"/>
    <property type="match status" value="1"/>
</dbReference>
<dbReference type="InterPro" id="IPR015943">
    <property type="entry name" value="WD40/YVTN_repeat-like_dom_sf"/>
</dbReference>
<evidence type="ECO:0000313" key="3">
    <source>
        <dbReference type="EMBL" id="CAD8336002.1"/>
    </source>
</evidence>
<reference evidence="3" key="1">
    <citation type="submission" date="2021-01" db="EMBL/GenBank/DDBJ databases">
        <authorList>
            <person name="Corre E."/>
            <person name="Pelletier E."/>
            <person name="Niang G."/>
            <person name="Scheremetjew M."/>
            <person name="Finn R."/>
            <person name="Kale V."/>
            <person name="Holt S."/>
            <person name="Cochrane G."/>
            <person name="Meng A."/>
            <person name="Brown T."/>
            <person name="Cohen L."/>
        </authorList>
    </citation>
    <scope>NUCLEOTIDE SEQUENCE</scope>
    <source>
        <strain evidence="3">CCMP3328</strain>
    </source>
</reference>
<dbReference type="Pfam" id="PF05096">
    <property type="entry name" value="Glu_cyclase_2"/>
    <property type="match status" value="1"/>
</dbReference>
<gene>
    <name evidence="3" type="ORF">CAUS1442_LOCUS8130</name>
</gene>
<evidence type="ECO:0000256" key="1">
    <source>
        <dbReference type="SAM" id="MobiDB-lite"/>
    </source>
</evidence>
<protein>
    <recommendedName>
        <fullName evidence="4">Glutaminyl-peptide cyclotransferase</fullName>
    </recommendedName>
</protein>
<proteinExistence type="predicted"/>
<feature type="region of interest" description="Disordered" evidence="1">
    <location>
        <begin position="1"/>
        <end position="34"/>
    </location>
</feature>
<keyword evidence="2" id="KW-1133">Transmembrane helix</keyword>
<dbReference type="PANTHER" id="PTHR31270:SF1">
    <property type="entry name" value="GLUTAMINYL-PEPTIDE CYCLOTRANSFERASE"/>
    <property type="match status" value="1"/>
</dbReference>
<accession>A0A7R9WV78</accession>
<dbReference type="InterPro" id="IPR007788">
    <property type="entry name" value="QCT"/>
</dbReference>
<dbReference type="PANTHER" id="PTHR31270">
    <property type="entry name" value="GLUTAMINYL-PEPTIDE CYCLOTRANSFERASE"/>
    <property type="match status" value="1"/>
</dbReference>
<name>A0A7R9WV78_9STRA</name>
<dbReference type="SUPFAM" id="SSF50969">
    <property type="entry name" value="YVTN repeat-like/Quinoprotein amine dehydrogenase"/>
    <property type="match status" value="1"/>
</dbReference>
<dbReference type="GO" id="GO:0016603">
    <property type="term" value="F:glutaminyl-peptide cyclotransferase activity"/>
    <property type="evidence" value="ECO:0007669"/>
    <property type="project" value="InterPro"/>
</dbReference>
<dbReference type="EMBL" id="HBEF01012935">
    <property type="protein sequence ID" value="CAD8336002.1"/>
    <property type="molecule type" value="Transcribed_RNA"/>
</dbReference>
<dbReference type="AlphaFoldDB" id="A0A7R9WV78"/>
<keyword evidence="2" id="KW-0472">Membrane</keyword>
<feature type="transmembrane region" description="Helical" evidence="2">
    <location>
        <begin position="48"/>
        <end position="71"/>
    </location>
</feature>
<evidence type="ECO:0000256" key="2">
    <source>
        <dbReference type="SAM" id="Phobius"/>
    </source>
</evidence>
<keyword evidence="2" id="KW-0812">Transmembrane</keyword>
<evidence type="ECO:0008006" key="4">
    <source>
        <dbReference type="Google" id="ProtNLM"/>
    </source>
</evidence>